<feature type="compositionally biased region" description="Basic and acidic residues" evidence="1">
    <location>
        <begin position="718"/>
        <end position="731"/>
    </location>
</feature>
<keyword evidence="4" id="KW-1185">Reference proteome</keyword>
<feature type="compositionally biased region" description="Basic and acidic residues" evidence="1">
    <location>
        <begin position="758"/>
        <end position="794"/>
    </location>
</feature>
<gene>
    <name evidence="3" type="ORF">CDV49_18160</name>
</gene>
<dbReference type="AlphaFoldDB" id="A0A212A6V3"/>
<organism evidence="3 4">
    <name type="scientific">Haematobacter genomosp. 1</name>
    <dbReference type="NCBI Taxonomy" id="366618"/>
    <lineage>
        <taxon>Bacteria</taxon>
        <taxon>Pseudomonadati</taxon>
        <taxon>Pseudomonadota</taxon>
        <taxon>Alphaproteobacteria</taxon>
        <taxon>Rhodobacterales</taxon>
        <taxon>Paracoccaceae</taxon>
        <taxon>Haematobacter</taxon>
    </lineage>
</organism>
<dbReference type="RefSeq" id="WP_088216795.1">
    <property type="nucleotide sequence ID" value="NZ_NIPW01000046.1"/>
</dbReference>
<dbReference type="OrthoDB" id="98563at2"/>
<accession>A0A212A6V3</accession>
<feature type="compositionally biased region" description="Basic and acidic residues" evidence="1">
    <location>
        <begin position="465"/>
        <end position="478"/>
    </location>
</feature>
<evidence type="ECO:0000259" key="2">
    <source>
        <dbReference type="Pfam" id="PF03432"/>
    </source>
</evidence>
<evidence type="ECO:0000313" key="4">
    <source>
        <dbReference type="Proteomes" id="UP000196878"/>
    </source>
</evidence>
<evidence type="ECO:0000256" key="1">
    <source>
        <dbReference type="SAM" id="MobiDB-lite"/>
    </source>
</evidence>
<feature type="region of interest" description="Disordered" evidence="1">
    <location>
        <begin position="718"/>
        <end position="794"/>
    </location>
</feature>
<proteinExistence type="predicted"/>
<protein>
    <recommendedName>
        <fullName evidence="2">MobA/VirD2-like nuclease domain-containing protein</fullName>
    </recommendedName>
</protein>
<name>A0A212A6V3_9RHOB</name>
<dbReference type="EMBL" id="NIPW01000046">
    <property type="protein sequence ID" value="OWJ75045.1"/>
    <property type="molecule type" value="Genomic_DNA"/>
</dbReference>
<evidence type="ECO:0000313" key="3">
    <source>
        <dbReference type="EMBL" id="OWJ75045.1"/>
    </source>
</evidence>
<dbReference type="Pfam" id="PF03432">
    <property type="entry name" value="Relaxase"/>
    <property type="match status" value="1"/>
</dbReference>
<sequence length="794" mass="87452">MSIHVPDLLANARKAPRFYSALDAVMGEDWAEVKLGRGGRMLQMQVALKAAHDRDVSPGGAAYSSQPLPAINPQSVVKMVKGGGASTARGLMAQMDYLSRQDDLPLRRSEEYMGVEIDAEEAAAMARGWQMPTEGGKADRTSHFVVSFPINTDPTAAEASGRAWAQEMFGSGKFGGDRFDYYTAFHTDKDHPHIHVIVHRRGMDNGTWLAVSKRSEFNYQTFRDVHVRVAAEHGINLEATPRLTRGVHQRAVPDAEFRRAQAEGRKPEAPTHTEESAIRAAAALVHHARRLEADANALKATDPAFSDLLRAASERLAKGLEITPNNHSKTSLTQKDISPMAERLEQARTVVRDEFNDMDRTVSGFPPGADRVRFERQIAELKADAAPSMPERDALRAYLQPAPDGQYRGMREDGDPRHSEIKAEADRQVKQLAERAGLNGDAMIARYSGDAPSQGLAQQYAASEAQEREVSRSQRGEAEETPSQRNAALAQAHQAIQRVYREANERATGMGPEISVKEVGALRDQFRAVDWTHQYSDSGEVYRRGQVQVAGAGEALAKFASRSPDHAAVASAAWDEAAGNTNPPAGYVAADKRSLSPEQISAVFKADDRQPQAERTPVRVDRSGEVDMTLIRILQDRFEKTDFNYGYADYQPARERGQEQVKNAEAAFKSFAARSPAYAAVASAAWDQATDIMRPPEGYVRPNDRVIPVERTNELLREAAQTDRSEREITARHAQRPTDTAEARTTDAAPTPQPRALTADEKKLADRAERMAEAERDIAARQARGKDRDSGHGL</sequence>
<feature type="region of interest" description="Disordered" evidence="1">
    <location>
        <begin position="455"/>
        <end position="491"/>
    </location>
</feature>
<dbReference type="InterPro" id="IPR005094">
    <property type="entry name" value="Endonuclease_MobA/VirD2"/>
</dbReference>
<feature type="domain" description="MobA/VirD2-like nuclease" evidence="2">
    <location>
        <begin position="114"/>
        <end position="234"/>
    </location>
</feature>
<comment type="caution">
    <text evidence="3">The sequence shown here is derived from an EMBL/GenBank/DDBJ whole genome shotgun (WGS) entry which is preliminary data.</text>
</comment>
<reference evidence="3 4" key="1">
    <citation type="submission" date="2016-12" db="EMBL/GenBank/DDBJ databases">
        <title>Comparison of Traditional DNA-DNA Hybridization with In Silico Genomic Analysis.</title>
        <authorList>
            <person name="Nicholson A.C."/>
            <person name="Humrighouse B.W."/>
            <person name="Graziano J."/>
            <person name="Lasker B."/>
            <person name="Whitney A.M."/>
            <person name="Mcquiston J.R."/>
        </authorList>
    </citation>
    <scope>NUCLEOTIDE SEQUENCE [LARGE SCALE GENOMIC DNA]</scope>
    <source>
        <strain evidence="3 4">H2240</strain>
    </source>
</reference>
<dbReference type="Proteomes" id="UP000196878">
    <property type="component" value="Unassembled WGS sequence"/>
</dbReference>